<dbReference type="STRING" id="546269.HMPREF0389_01542"/>
<dbReference type="InterPro" id="IPR006638">
    <property type="entry name" value="Elp3/MiaA/NifB-like_rSAM"/>
</dbReference>
<protein>
    <submittedName>
        <fullName evidence="8">Radical SAM domain protein</fullName>
    </submittedName>
</protein>
<keyword evidence="3" id="KW-0949">S-adenosyl-L-methionine</keyword>
<dbReference type="GO" id="GO:0002926">
    <property type="term" value="P:tRNA wobble base 5-methoxycarbonylmethyl-2-thiouridinylation"/>
    <property type="evidence" value="ECO:0007669"/>
    <property type="project" value="TreeGrafter"/>
</dbReference>
<dbReference type="InterPro" id="IPR023404">
    <property type="entry name" value="rSAM_horseshoe"/>
</dbReference>
<dbReference type="RefSeq" id="WP_014262397.1">
    <property type="nucleotide sequence ID" value="NC_016630.1"/>
</dbReference>
<dbReference type="PROSITE" id="PS51918">
    <property type="entry name" value="RADICAL_SAM"/>
    <property type="match status" value="1"/>
</dbReference>
<dbReference type="PATRIC" id="fig|546269.5.peg.791"/>
<dbReference type="Gene3D" id="3.80.30.20">
    <property type="entry name" value="tm_1862 like domain"/>
    <property type="match status" value="1"/>
</dbReference>
<evidence type="ECO:0000256" key="5">
    <source>
        <dbReference type="ARBA" id="ARBA00023004"/>
    </source>
</evidence>
<dbReference type="SMART" id="SM00729">
    <property type="entry name" value="Elp3"/>
    <property type="match status" value="1"/>
</dbReference>
<keyword evidence="5" id="KW-0408">Iron</keyword>
<dbReference type="PANTHER" id="PTHR11135:SF0">
    <property type="entry name" value="ELONGATOR COMPLEX PROTEIN 3"/>
    <property type="match status" value="1"/>
</dbReference>
<evidence type="ECO:0000256" key="1">
    <source>
        <dbReference type="ARBA" id="ARBA00001966"/>
    </source>
</evidence>
<name>D6GTV3_FILAD</name>
<dbReference type="GO" id="GO:0003824">
    <property type="term" value="F:catalytic activity"/>
    <property type="evidence" value="ECO:0007669"/>
    <property type="project" value="InterPro"/>
</dbReference>
<dbReference type="PANTHER" id="PTHR11135">
    <property type="entry name" value="HISTONE ACETYLTRANSFERASE-RELATED"/>
    <property type="match status" value="1"/>
</dbReference>
<dbReference type="KEGG" id="faa:HMPREF0389_01542"/>
<dbReference type="OrthoDB" id="9815044at2"/>
<dbReference type="GO" id="GO:0051539">
    <property type="term" value="F:4 iron, 4 sulfur cluster binding"/>
    <property type="evidence" value="ECO:0007669"/>
    <property type="project" value="UniProtKB-KW"/>
</dbReference>
<evidence type="ECO:0000256" key="4">
    <source>
        <dbReference type="ARBA" id="ARBA00022723"/>
    </source>
</evidence>
<dbReference type="GO" id="GO:0046872">
    <property type="term" value="F:metal ion binding"/>
    <property type="evidence" value="ECO:0007669"/>
    <property type="project" value="UniProtKB-KW"/>
</dbReference>
<dbReference type="CDD" id="cd01335">
    <property type="entry name" value="Radical_SAM"/>
    <property type="match status" value="1"/>
</dbReference>
<dbReference type="InterPro" id="IPR032432">
    <property type="entry name" value="Radical_SAM_C"/>
</dbReference>
<dbReference type="InterPro" id="IPR039661">
    <property type="entry name" value="ELP3"/>
</dbReference>
<dbReference type="SFLD" id="SFLDS00029">
    <property type="entry name" value="Radical_SAM"/>
    <property type="match status" value="1"/>
</dbReference>
<accession>D6GTV3</accession>
<dbReference type="SFLD" id="SFLDG01082">
    <property type="entry name" value="B12-binding_domain_containing"/>
    <property type="match status" value="1"/>
</dbReference>
<keyword evidence="4" id="KW-0479">Metal-binding</keyword>
<dbReference type="Pfam" id="PF04055">
    <property type="entry name" value="Radical_SAM"/>
    <property type="match status" value="1"/>
</dbReference>
<dbReference type="GO" id="GO:0005737">
    <property type="term" value="C:cytoplasm"/>
    <property type="evidence" value="ECO:0007669"/>
    <property type="project" value="TreeGrafter"/>
</dbReference>
<keyword evidence="9" id="KW-1185">Reference proteome</keyword>
<evidence type="ECO:0000313" key="8">
    <source>
        <dbReference type="EMBL" id="EFE27624.1"/>
    </source>
</evidence>
<feature type="domain" description="Radical SAM core" evidence="7">
    <location>
        <begin position="4"/>
        <end position="242"/>
    </location>
</feature>
<evidence type="ECO:0000313" key="9">
    <source>
        <dbReference type="Proteomes" id="UP000007468"/>
    </source>
</evidence>
<dbReference type="eggNOG" id="COG1243">
    <property type="taxonomic scope" value="Bacteria"/>
</dbReference>
<dbReference type="InterPro" id="IPR058240">
    <property type="entry name" value="rSAM_sf"/>
</dbReference>
<evidence type="ECO:0000256" key="2">
    <source>
        <dbReference type="ARBA" id="ARBA00022485"/>
    </source>
</evidence>
<dbReference type="SUPFAM" id="SSF102114">
    <property type="entry name" value="Radical SAM enzymes"/>
    <property type="match status" value="1"/>
</dbReference>
<dbReference type="SFLD" id="SFLDG01086">
    <property type="entry name" value="elongater_protein-like"/>
    <property type="match status" value="1"/>
</dbReference>
<reference evidence="9" key="1">
    <citation type="submission" date="2010-12" db="EMBL/GenBank/DDBJ databases">
        <title>The genome sequence of Filifactor alocis strain ATCC 35896.</title>
        <authorList>
            <consortium name="The Broad Institute Genome Sequencing Platform"/>
            <person name="Ward D."/>
            <person name="Earl A."/>
            <person name="Feldgarden M."/>
            <person name="Young S.K."/>
            <person name="Gargeya S."/>
            <person name="Zeng Q."/>
            <person name="Alvarado L."/>
            <person name="Berlin A."/>
            <person name="Bochicchio J."/>
            <person name="Chapman S.B."/>
            <person name="Chen Z."/>
            <person name="Freedman E."/>
            <person name="Gellesch M."/>
            <person name="Goldberg J."/>
            <person name="Griggs A."/>
            <person name="Gujja S."/>
            <person name="Heilman E."/>
            <person name="Heiman D."/>
            <person name="Howarth C."/>
            <person name="Mehta T."/>
            <person name="Neiman D."/>
            <person name="Pearson M."/>
            <person name="Roberts A."/>
            <person name="Saif S."/>
            <person name="Shea T."/>
            <person name="Shenoy N."/>
            <person name="Sisk P."/>
            <person name="Stolte C."/>
            <person name="Sykes S."/>
            <person name="White J."/>
            <person name="Yandava C."/>
            <person name="Izard J."/>
            <person name="Blanton J.M."/>
            <person name="Baranova O.V."/>
            <person name="Tanner A.C."/>
            <person name="Dewhirst F.E."/>
            <person name="Haas B."/>
            <person name="Nusbaum C."/>
            <person name="Birren B."/>
        </authorList>
    </citation>
    <scope>NUCLEOTIDE SEQUENCE [LARGE SCALE GENOMIC DNA]</scope>
    <source>
        <strain evidence="9">ATCC 35896 / CCUG 47790 / D40 B5</strain>
    </source>
</reference>
<dbReference type="EMBL" id="CP002390">
    <property type="protein sequence ID" value="EFE27624.1"/>
    <property type="molecule type" value="Genomic_DNA"/>
</dbReference>
<dbReference type="AlphaFoldDB" id="D6GTV3"/>
<dbReference type="InterPro" id="IPR007197">
    <property type="entry name" value="rSAM"/>
</dbReference>
<dbReference type="Proteomes" id="UP000007468">
    <property type="component" value="Chromosome"/>
</dbReference>
<evidence type="ECO:0000256" key="6">
    <source>
        <dbReference type="ARBA" id="ARBA00023014"/>
    </source>
</evidence>
<dbReference type="Pfam" id="PF16199">
    <property type="entry name" value="Radical_SAM_C"/>
    <property type="match status" value="1"/>
</dbReference>
<comment type="cofactor">
    <cofactor evidence="1">
        <name>[4Fe-4S] cluster</name>
        <dbReference type="ChEBI" id="CHEBI:49883"/>
    </cofactor>
</comment>
<evidence type="ECO:0000256" key="3">
    <source>
        <dbReference type="ARBA" id="ARBA00022691"/>
    </source>
</evidence>
<evidence type="ECO:0000259" key="7">
    <source>
        <dbReference type="PROSITE" id="PS51918"/>
    </source>
</evidence>
<gene>
    <name evidence="8" type="ordered locus">HMPREF0389_01542</name>
</gene>
<proteinExistence type="predicted"/>
<sequence length="373" mass="43203">MTGNDRKKKITIPIFVPHKGCPNDCVFCNQRKITGMTEEMTVSRAKATIEEFLSEKREDAFYEIAFFGGSFTAISDARRVELLQLAHQYILSGEVKSVRISTRPDAIDEMILEELQQYGVQVIELGVQSLDERVLQESNRGHDAACVYRSAKLIQEYGFQLGLQMMIGLPFDSEETIWFTANEFVNIKPDMVRIYPTLVVEDTKLATWMKEGKYQPLSLEQAVEQAKKCKVLFACHDIPVIRMGLQATTEIQDGSSVLAGPFHPAFGEMVYSAVYQDFLEEKYLWRKEEEQRELMFYGRLLEDDTVVKVTVPKRQVSRWIGNHASVKKYFRKKYSVSLHITGEPRETVRLYGREYTEKEIFEIVFQKYEEEKE</sequence>
<keyword evidence="6" id="KW-0411">Iron-sulfur</keyword>
<keyword evidence="2" id="KW-0004">4Fe-4S</keyword>
<organism evidence="8 9">
    <name type="scientific">Filifactor alocis (strain ATCC 35896 / CCUG 47790 / D40 B5)</name>
    <name type="common">Fusobacterium alocis</name>
    <dbReference type="NCBI Taxonomy" id="546269"/>
    <lineage>
        <taxon>Bacteria</taxon>
        <taxon>Bacillati</taxon>
        <taxon>Bacillota</taxon>
        <taxon>Clostridia</taxon>
        <taxon>Peptostreptococcales</taxon>
        <taxon>Filifactoraceae</taxon>
        <taxon>Filifactor</taxon>
    </lineage>
</organism>